<dbReference type="AlphaFoldDB" id="A0A9P5S1X7"/>
<gene>
    <name evidence="1" type="ORF">BG015_004197</name>
</gene>
<keyword evidence="2" id="KW-1185">Reference proteome</keyword>
<organism evidence="1 2">
    <name type="scientific">Linnemannia schmuckeri</name>
    <dbReference type="NCBI Taxonomy" id="64567"/>
    <lineage>
        <taxon>Eukaryota</taxon>
        <taxon>Fungi</taxon>
        <taxon>Fungi incertae sedis</taxon>
        <taxon>Mucoromycota</taxon>
        <taxon>Mortierellomycotina</taxon>
        <taxon>Mortierellomycetes</taxon>
        <taxon>Mortierellales</taxon>
        <taxon>Mortierellaceae</taxon>
        <taxon>Linnemannia</taxon>
    </lineage>
</organism>
<protein>
    <submittedName>
        <fullName evidence="1">Uncharacterized protein</fullName>
    </submittedName>
</protein>
<dbReference type="Proteomes" id="UP000748756">
    <property type="component" value="Unassembled WGS sequence"/>
</dbReference>
<evidence type="ECO:0000313" key="1">
    <source>
        <dbReference type="EMBL" id="KAF9153057.1"/>
    </source>
</evidence>
<sequence length="109" mass="12184">MWGCRDLQELGLLVDCSGGFFNPPEEEDGGKDVWDVLTAKGWEYGLRQEYYDPDSISAIELCQVLEVLALQNLEKLQILTLNGASFQRTSNITLQFDDEPEAVGINGNK</sequence>
<dbReference type="EMBL" id="JAAAUQ010000200">
    <property type="protein sequence ID" value="KAF9153057.1"/>
    <property type="molecule type" value="Genomic_DNA"/>
</dbReference>
<proteinExistence type="predicted"/>
<accession>A0A9P5S1X7</accession>
<reference evidence="1" key="1">
    <citation type="journal article" date="2020" name="Fungal Divers.">
        <title>Resolving the Mortierellaceae phylogeny through synthesis of multi-gene phylogenetics and phylogenomics.</title>
        <authorList>
            <person name="Vandepol N."/>
            <person name="Liber J."/>
            <person name="Desiro A."/>
            <person name="Na H."/>
            <person name="Kennedy M."/>
            <person name="Barry K."/>
            <person name="Grigoriev I.V."/>
            <person name="Miller A.N."/>
            <person name="O'Donnell K."/>
            <person name="Stajich J.E."/>
            <person name="Bonito G."/>
        </authorList>
    </citation>
    <scope>NUCLEOTIDE SEQUENCE</scope>
    <source>
        <strain evidence="1">NRRL 6426</strain>
    </source>
</reference>
<evidence type="ECO:0000313" key="2">
    <source>
        <dbReference type="Proteomes" id="UP000748756"/>
    </source>
</evidence>
<comment type="caution">
    <text evidence="1">The sequence shown here is derived from an EMBL/GenBank/DDBJ whole genome shotgun (WGS) entry which is preliminary data.</text>
</comment>
<name>A0A9P5S1X7_9FUNG</name>